<evidence type="ECO:0000313" key="1">
    <source>
        <dbReference type="EMBL" id="HIU27758.1"/>
    </source>
</evidence>
<accession>A0A9D1L923</accession>
<evidence type="ECO:0000313" key="2">
    <source>
        <dbReference type="Proteomes" id="UP000824091"/>
    </source>
</evidence>
<dbReference type="EMBL" id="DVMO01000078">
    <property type="protein sequence ID" value="HIU27758.1"/>
    <property type="molecule type" value="Genomic_DNA"/>
</dbReference>
<comment type="caution">
    <text evidence="1">The sequence shown here is derived from an EMBL/GenBank/DDBJ whole genome shotgun (WGS) entry which is preliminary data.</text>
</comment>
<dbReference type="Proteomes" id="UP000824091">
    <property type="component" value="Unassembled WGS sequence"/>
</dbReference>
<name>A0A9D1L923_9FIRM</name>
<dbReference type="AlphaFoldDB" id="A0A9D1L923"/>
<gene>
    <name evidence="1" type="ORF">IAD16_05215</name>
</gene>
<reference evidence="1" key="1">
    <citation type="submission" date="2020-10" db="EMBL/GenBank/DDBJ databases">
        <authorList>
            <person name="Gilroy R."/>
        </authorList>
    </citation>
    <scope>NUCLEOTIDE SEQUENCE</scope>
    <source>
        <strain evidence="1">11300</strain>
    </source>
</reference>
<sequence length="107" mass="12477">MDSQNIKEIKLAPEPPLYNYVDIAVMDFPNGRDGHPRTRCKVTAQFGDYDIDQLKKQGLDYEGAVKYYEDWLYRIIKLNLAQNWTCVEGWDQVMGIIEKKLAARYDA</sequence>
<organism evidence="1 2">
    <name type="scientific">Candidatus Fimisoma avicola</name>
    <dbReference type="NCBI Taxonomy" id="2840826"/>
    <lineage>
        <taxon>Bacteria</taxon>
        <taxon>Bacillati</taxon>
        <taxon>Bacillota</taxon>
        <taxon>Clostridia</taxon>
        <taxon>Eubacteriales</taxon>
        <taxon>Candidatus Fimisoma</taxon>
    </lineage>
</organism>
<protein>
    <submittedName>
        <fullName evidence="1">Uncharacterized protein</fullName>
    </submittedName>
</protein>
<reference evidence="1" key="2">
    <citation type="journal article" date="2021" name="PeerJ">
        <title>Extensive microbial diversity within the chicken gut microbiome revealed by metagenomics and culture.</title>
        <authorList>
            <person name="Gilroy R."/>
            <person name="Ravi A."/>
            <person name="Getino M."/>
            <person name="Pursley I."/>
            <person name="Horton D.L."/>
            <person name="Alikhan N.F."/>
            <person name="Baker D."/>
            <person name="Gharbi K."/>
            <person name="Hall N."/>
            <person name="Watson M."/>
            <person name="Adriaenssens E.M."/>
            <person name="Foster-Nyarko E."/>
            <person name="Jarju S."/>
            <person name="Secka A."/>
            <person name="Antonio M."/>
            <person name="Oren A."/>
            <person name="Chaudhuri R.R."/>
            <person name="La Ragione R."/>
            <person name="Hildebrand F."/>
            <person name="Pallen M.J."/>
        </authorList>
    </citation>
    <scope>NUCLEOTIDE SEQUENCE</scope>
    <source>
        <strain evidence="1">11300</strain>
    </source>
</reference>
<proteinExistence type="predicted"/>